<name>A0AAD5HC66_UMBRA</name>
<reference evidence="1" key="1">
    <citation type="submission" date="2021-06" db="EMBL/GenBank/DDBJ databases">
        <authorList>
            <consortium name="DOE Joint Genome Institute"/>
            <person name="Mondo S.J."/>
            <person name="Amses K.R."/>
            <person name="Simmons D.R."/>
            <person name="Longcore J.E."/>
            <person name="Seto K."/>
            <person name="Alves G.H."/>
            <person name="Bonds A.E."/>
            <person name="Quandt C.A."/>
            <person name="Davis W.J."/>
            <person name="Chang Y."/>
            <person name="Letcher P.M."/>
            <person name="Powell M.J."/>
            <person name="Kuo A."/>
            <person name="Labutti K."/>
            <person name="Pangilinan J."/>
            <person name="Andreopoulos W."/>
            <person name="Tritt A."/>
            <person name="Riley R."/>
            <person name="Hundley H."/>
            <person name="Johnson J."/>
            <person name="Lipzen A."/>
            <person name="Barry K."/>
            <person name="Berbee M.L."/>
            <person name="Buchler N.E."/>
            <person name="Grigoriev I.V."/>
            <person name="Spatafora J.W."/>
            <person name="Stajich J.E."/>
            <person name="James T.Y."/>
        </authorList>
    </citation>
    <scope>NUCLEOTIDE SEQUENCE</scope>
    <source>
        <strain evidence="1">AG</strain>
    </source>
</reference>
<dbReference type="GeneID" id="75919073"/>
<accession>A0AAD5HC66</accession>
<evidence type="ECO:0000313" key="2">
    <source>
        <dbReference type="Proteomes" id="UP001206595"/>
    </source>
</evidence>
<proteinExistence type="predicted"/>
<evidence type="ECO:0000313" key="1">
    <source>
        <dbReference type="EMBL" id="KAI8578895.1"/>
    </source>
</evidence>
<evidence type="ECO:0008006" key="3">
    <source>
        <dbReference type="Google" id="ProtNLM"/>
    </source>
</evidence>
<dbReference type="AlphaFoldDB" id="A0AAD5HC66"/>
<organism evidence="1 2">
    <name type="scientific">Umbelopsis ramanniana AG</name>
    <dbReference type="NCBI Taxonomy" id="1314678"/>
    <lineage>
        <taxon>Eukaryota</taxon>
        <taxon>Fungi</taxon>
        <taxon>Fungi incertae sedis</taxon>
        <taxon>Mucoromycota</taxon>
        <taxon>Mucoromycotina</taxon>
        <taxon>Umbelopsidomycetes</taxon>
        <taxon>Umbelopsidales</taxon>
        <taxon>Umbelopsidaceae</taxon>
        <taxon>Umbelopsis</taxon>
    </lineage>
</organism>
<protein>
    <recommendedName>
        <fullName evidence="3">PH domain-containing protein</fullName>
    </recommendedName>
</protein>
<dbReference type="SUPFAM" id="SSF50729">
    <property type="entry name" value="PH domain-like"/>
    <property type="match status" value="1"/>
</dbReference>
<dbReference type="Gene3D" id="2.30.29.30">
    <property type="entry name" value="Pleckstrin-homology domain (PH domain)/Phosphotyrosine-binding domain (PTB)"/>
    <property type="match status" value="1"/>
</dbReference>
<gene>
    <name evidence="1" type="ORF">K450DRAFT_300803</name>
</gene>
<sequence length="492" mass="55690">MSNVQGSRTTLSPPNRPLRQHAILKGLSSSTFGKNSNKLYTTPSPTLSMRSVFKKSLVRMAIVSAQGLRHKKILPSSPQTSDIPKGSILATVRTALTVTKPIVHYNGPIRSLDEFSKETMEWLQKGAVAEGAALNNRKKNAVIFKKALSQGKRSTPKGTRTQFVPKGLFYFRVLQITSKSSAKCRDVRCELQIENDVCSSELMRSTRCGKSSAQANFDETFLFDVEGPFVANLSIYSQTKGSSFLRSNKRALEVCLGKESIEFDTIGPTEKRIHRIDLKGWPENSCTDNFQILVSIGLHVNHRTMAVVNQTRFYEDYLTVYVRGGMTPRWRRYWTVLKGSNLELFDFEYREDRPPIAIIPLQEFLSAFHPAVDDDERQVDVGSMGLALQFSDICLSPEMQKDEQLRDLSIFERRMYILADNMISLSQWEKALEYISLVMGECRGNCPTRIVDTEVLAPSESHSGYSGIYQLYNEATPQQPDDPTKNLFKYLW</sequence>
<reference evidence="1" key="2">
    <citation type="journal article" date="2022" name="Proc. Natl. Acad. Sci. U.S.A.">
        <title>Diploid-dominant life cycles characterize the early evolution of Fungi.</title>
        <authorList>
            <person name="Amses K.R."/>
            <person name="Simmons D.R."/>
            <person name="Longcore J.E."/>
            <person name="Mondo S.J."/>
            <person name="Seto K."/>
            <person name="Jeronimo G.H."/>
            <person name="Bonds A.E."/>
            <person name="Quandt C.A."/>
            <person name="Davis W.J."/>
            <person name="Chang Y."/>
            <person name="Federici B.A."/>
            <person name="Kuo A."/>
            <person name="LaButti K."/>
            <person name="Pangilinan J."/>
            <person name="Andreopoulos W."/>
            <person name="Tritt A."/>
            <person name="Riley R."/>
            <person name="Hundley H."/>
            <person name="Johnson J."/>
            <person name="Lipzen A."/>
            <person name="Barry K."/>
            <person name="Lang B.F."/>
            <person name="Cuomo C.A."/>
            <person name="Buchler N.E."/>
            <person name="Grigoriev I.V."/>
            <person name="Spatafora J.W."/>
            <person name="Stajich J.E."/>
            <person name="James T.Y."/>
        </authorList>
    </citation>
    <scope>NUCLEOTIDE SEQUENCE</scope>
    <source>
        <strain evidence="1">AG</strain>
    </source>
</reference>
<keyword evidence="2" id="KW-1185">Reference proteome</keyword>
<dbReference type="Proteomes" id="UP001206595">
    <property type="component" value="Unassembled WGS sequence"/>
</dbReference>
<comment type="caution">
    <text evidence="1">The sequence shown here is derived from an EMBL/GenBank/DDBJ whole genome shotgun (WGS) entry which is preliminary data.</text>
</comment>
<dbReference type="EMBL" id="MU620925">
    <property type="protein sequence ID" value="KAI8578895.1"/>
    <property type="molecule type" value="Genomic_DNA"/>
</dbReference>
<dbReference type="RefSeq" id="XP_051443899.1">
    <property type="nucleotide sequence ID" value="XM_051593731.1"/>
</dbReference>
<dbReference type="InterPro" id="IPR011993">
    <property type="entry name" value="PH-like_dom_sf"/>
</dbReference>